<protein>
    <recommendedName>
        <fullName evidence="4">DUF2256 domain-containing protein</fullName>
    </recommendedName>
</protein>
<accession>A0ABD3QQG0</accession>
<dbReference type="PANTHER" id="PTHR37463:SF5">
    <property type="entry name" value="DUF2256 DOMAIN-CONTAINING PROTEIN"/>
    <property type="match status" value="1"/>
</dbReference>
<feature type="region of interest" description="Disordered" evidence="1">
    <location>
        <begin position="166"/>
        <end position="186"/>
    </location>
</feature>
<evidence type="ECO:0000256" key="1">
    <source>
        <dbReference type="SAM" id="MobiDB-lite"/>
    </source>
</evidence>
<dbReference type="EMBL" id="JABMIG020000020">
    <property type="protein sequence ID" value="KAL3802378.1"/>
    <property type="molecule type" value="Genomic_DNA"/>
</dbReference>
<gene>
    <name evidence="2" type="ORF">HJC23_007203</name>
</gene>
<reference evidence="2 3" key="1">
    <citation type="journal article" date="2020" name="G3 (Bethesda)">
        <title>Improved Reference Genome for Cyclotella cryptica CCMP332, a Model for Cell Wall Morphogenesis, Salinity Adaptation, and Lipid Production in Diatoms (Bacillariophyta).</title>
        <authorList>
            <person name="Roberts W.R."/>
            <person name="Downey K.M."/>
            <person name="Ruck E.C."/>
            <person name="Traller J.C."/>
            <person name="Alverson A.J."/>
        </authorList>
    </citation>
    <scope>NUCLEOTIDE SEQUENCE [LARGE SCALE GENOMIC DNA]</scope>
    <source>
        <strain evidence="2 3">CCMP332</strain>
    </source>
</reference>
<dbReference type="PANTHER" id="PTHR37463">
    <property type="entry name" value="GSL3115 PROTEIN"/>
    <property type="match status" value="1"/>
</dbReference>
<evidence type="ECO:0000313" key="3">
    <source>
        <dbReference type="Proteomes" id="UP001516023"/>
    </source>
</evidence>
<dbReference type="InterPro" id="IPR017136">
    <property type="entry name" value="UCP037205"/>
</dbReference>
<dbReference type="Proteomes" id="UP001516023">
    <property type="component" value="Unassembled WGS sequence"/>
</dbReference>
<name>A0ABD3QQG0_9STRA</name>
<dbReference type="Pfam" id="PF10013">
    <property type="entry name" value="DUF2256"/>
    <property type="match status" value="1"/>
</dbReference>
<organism evidence="2 3">
    <name type="scientific">Cyclotella cryptica</name>
    <dbReference type="NCBI Taxonomy" id="29204"/>
    <lineage>
        <taxon>Eukaryota</taxon>
        <taxon>Sar</taxon>
        <taxon>Stramenopiles</taxon>
        <taxon>Ochrophyta</taxon>
        <taxon>Bacillariophyta</taxon>
        <taxon>Coscinodiscophyceae</taxon>
        <taxon>Thalassiosirophycidae</taxon>
        <taxon>Stephanodiscales</taxon>
        <taxon>Stephanodiscaceae</taxon>
        <taxon>Cyclotella</taxon>
    </lineage>
</organism>
<keyword evidence="3" id="KW-1185">Reference proteome</keyword>
<evidence type="ECO:0008006" key="4">
    <source>
        <dbReference type="Google" id="ProtNLM"/>
    </source>
</evidence>
<feature type="compositionally biased region" description="Basic and acidic residues" evidence="1">
    <location>
        <begin position="171"/>
        <end position="180"/>
    </location>
</feature>
<dbReference type="AlphaFoldDB" id="A0ABD3QQG0"/>
<proteinExistence type="predicted"/>
<sequence>MRGVKKENLPSKVCLICNRPFTWRKKWERCWDEVTTCSKSCNARRKAMKKDSLDVVKDHHVSADSDEIFGSNIDDVREKGRVLLRAASFSDDDIKADTIKGDEQIFGINDHVLEDLFPNVDSLDIDNSDDEPFSSNKNAYDSGRPIESFDKNLVLDCRAKRKAEKKRVKAERRAQREGRGDPSAGQKPCDICQKSVNLLVRCTYDSSETWRMVCGSCWRDVSGGVVDGDDAHPFYRYGGLWKNRRKQKS</sequence>
<evidence type="ECO:0000313" key="2">
    <source>
        <dbReference type="EMBL" id="KAL3802378.1"/>
    </source>
</evidence>
<comment type="caution">
    <text evidence="2">The sequence shown here is derived from an EMBL/GenBank/DDBJ whole genome shotgun (WGS) entry which is preliminary data.</text>
</comment>